<keyword evidence="12" id="KW-1185">Reference proteome</keyword>
<comment type="similarity">
    <text evidence="1 9">Belongs to the precorrin methyltransferase family.</text>
</comment>
<keyword evidence="4 9" id="KW-0489">Methyltransferase</keyword>
<dbReference type="InterPro" id="IPR035996">
    <property type="entry name" value="4pyrrol_Methylase_sf"/>
</dbReference>
<dbReference type="CDD" id="cd11642">
    <property type="entry name" value="SUMT"/>
    <property type="match status" value="1"/>
</dbReference>
<proteinExistence type="inferred from homology"/>
<feature type="domain" description="Tetrapyrrole methylase" evidence="10">
    <location>
        <begin position="3"/>
        <end position="215"/>
    </location>
</feature>
<dbReference type="AlphaFoldDB" id="A0A1I1ZXD6"/>
<dbReference type="EC" id="2.1.1.107" evidence="2"/>
<dbReference type="EMBL" id="FONT01000001">
    <property type="protein sequence ID" value="SFE36361.1"/>
    <property type="molecule type" value="Genomic_DNA"/>
</dbReference>
<dbReference type="OrthoDB" id="9815856at2"/>
<dbReference type="InterPro" id="IPR050161">
    <property type="entry name" value="Siro_Cobalamin_biosynth"/>
</dbReference>
<evidence type="ECO:0000256" key="9">
    <source>
        <dbReference type="RuleBase" id="RU003960"/>
    </source>
</evidence>
<dbReference type="NCBIfam" id="NF004790">
    <property type="entry name" value="PRK06136.1"/>
    <property type="match status" value="1"/>
</dbReference>
<evidence type="ECO:0000256" key="7">
    <source>
        <dbReference type="ARBA" id="ARBA00023244"/>
    </source>
</evidence>
<dbReference type="PANTHER" id="PTHR45790">
    <property type="entry name" value="SIROHEME SYNTHASE-RELATED"/>
    <property type="match status" value="1"/>
</dbReference>
<dbReference type="GO" id="GO:0019354">
    <property type="term" value="P:siroheme biosynthetic process"/>
    <property type="evidence" value="ECO:0007669"/>
    <property type="project" value="InterPro"/>
</dbReference>
<dbReference type="InterPro" id="IPR003043">
    <property type="entry name" value="Uropor_MeTrfase_CS"/>
</dbReference>
<keyword evidence="6" id="KW-0949">S-adenosyl-L-methionine</keyword>
<evidence type="ECO:0000256" key="1">
    <source>
        <dbReference type="ARBA" id="ARBA00005879"/>
    </source>
</evidence>
<dbReference type="STRING" id="930128.SAMN05192532_101510"/>
<evidence type="ECO:0000256" key="5">
    <source>
        <dbReference type="ARBA" id="ARBA00022679"/>
    </source>
</evidence>
<name>A0A1I1ZXD6_9BACI</name>
<evidence type="ECO:0000256" key="3">
    <source>
        <dbReference type="ARBA" id="ARBA00018323"/>
    </source>
</evidence>
<dbReference type="Gene3D" id="3.30.950.10">
    <property type="entry name" value="Methyltransferase, Cobalt-precorrin-4 Transmethylase, Domain 2"/>
    <property type="match status" value="1"/>
</dbReference>
<dbReference type="GO" id="GO:0004851">
    <property type="term" value="F:uroporphyrin-III C-methyltransferase activity"/>
    <property type="evidence" value="ECO:0007669"/>
    <property type="project" value="UniProtKB-EC"/>
</dbReference>
<dbReference type="InterPro" id="IPR014777">
    <property type="entry name" value="4pyrrole_Mease_sub1"/>
</dbReference>
<dbReference type="InterPro" id="IPR006366">
    <property type="entry name" value="CobA/CysG_C"/>
</dbReference>
<dbReference type="NCBIfam" id="TIGR01469">
    <property type="entry name" value="cobA_cysG_Cterm"/>
    <property type="match status" value="1"/>
</dbReference>
<dbReference type="PROSITE" id="PS00840">
    <property type="entry name" value="SUMT_2"/>
    <property type="match status" value="1"/>
</dbReference>
<evidence type="ECO:0000256" key="4">
    <source>
        <dbReference type="ARBA" id="ARBA00022603"/>
    </source>
</evidence>
<keyword evidence="5 9" id="KW-0808">Transferase</keyword>
<gene>
    <name evidence="11" type="ORF">SAMN05192532_101510</name>
</gene>
<sequence>MGKVYLVGAGPGAADLITVKGLKCIQKAEVILYDRLVNPELLEYANERADLIFCGKLPKYHAMKQETINHFLIKHALQGKTVVRLKGGDPFVFGRGAEEAEALVENGISFEVVPGITSGIAAPLYAGIPVTHRKLSSSFALVTGHQQKGSDKDIQWEHLAKGVDTIAIYMGVSHLPLISEKLMDHGRPGTTPAAVIYMGTTGNQQTVTATLETLADKATAANVKNPSVIIIGEVVTLREKIKWFEQLSAADSVGRGYQKAQV</sequence>
<organism evidence="11 12">
    <name type="scientific">Alteribacillus iranensis</name>
    <dbReference type="NCBI Taxonomy" id="930128"/>
    <lineage>
        <taxon>Bacteria</taxon>
        <taxon>Bacillati</taxon>
        <taxon>Bacillota</taxon>
        <taxon>Bacilli</taxon>
        <taxon>Bacillales</taxon>
        <taxon>Bacillaceae</taxon>
        <taxon>Alteribacillus</taxon>
    </lineage>
</organism>
<dbReference type="RefSeq" id="WP_091656911.1">
    <property type="nucleotide sequence ID" value="NZ_FONT01000001.1"/>
</dbReference>
<dbReference type="Proteomes" id="UP000199516">
    <property type="component" value="Unassembled WGS sequence"/>
</dbReference>
<evidence type="ECO:0000313" key="12">
    <source>
        <dbReference type="Proteomes" id="UP000199516"/>
    </source>
</evidence>
<dbReference type="FunFam" id="3.40.1010.10:FF:000001">
    <property type="entry name" value="Siroheme synthase"/>
    <property type="match status" value="1"/>
</dbReference>
<protein>
    <recommendedName>
        <fullName evidence="3">Uroporphyrinogen-III C-methyltransferase</fullName>
        <ecNumber evidence="2">2.1.1.107</ecNumber>
    </recommendedName>
    <alternativeName>
        <fullName evidence="8">Uroporphyrinogen III methylase</fullName>
    </alternativeName>
</protein>
<dbReference type="Gene3D" id="3.40.1010.10">
    <property type="entry name" value="Cobalt-precorrin-4 Transmethylase, Domain 1"/>
    <property type="match status" value="1"/>
</dbReference>
<evidence type="ECO:0000313" key="11">
    <source>
        <dbReference type="EMBL" id="SFE36361.1"/>
    </source>
</evidence>
<dbReference type="SUPFAM" id="SSF53790">
    <property type="entry name" value="Tetrapyrrole methylase"/>
    <property type="match status" value="1"/>
</dbReference>
<accession>A0A1I1ZXD6</accession>
<evidence type="ECO:0000256" key="2">
    <source>
        <dbReference type="ARBA" id="ARBA00012162"/>
    </source>
</evidence>
<reference evidence="11 12" key="1">
    <citation type="submission" date="2016-10" db="EMBL/GenBank/DDBJ databases">
        <authorList>
            <person name="de Groot N.N."/>
        </authorList>
    </citation>
    <scope>NUCLEOTIDE SEQUENCE [LARGE SCALE GENOMIC DNA]</scope>
    <source>
        <strain evidence="11 12">DSM 23995</strain>
    </source>
</reference>
<dbReference type="InterPro" id="IPR014776">
    <property type="entry name" value="4pyrrole_Mease_sub2"/>
</dbReference>
<dbReference type="GO" id="GO:0032259">
    <property type="term" value="P:methylation"/>
    <property type="evidence" value="ECO:0007669"/>
    <property type="project" value="UniProtKB-KW"/>
</dbReference>
<evidence type="ECO:0000256" key="8">
    <source>
        <dbReference type="ARBA" id="ARBA00079776"/>
    </source>
</evidence>
<dbReference type="InterPro" id="IPR000878">
    <property type="entry name" value="4pyrrol_Mease"/>
</dbReference>
<dbReference type="FunFam" id="3.30.950.10:FF:000001">
    <property type="entry name" value="Siroheme synthase"/>
    <property type="match status" value="1"/>
</dbReference>
<dbReference type="PROSITE" id="PS00839">
    <property type="entry name" value="SUMT_1"/>
    <property type="match status" value="1"/>
</dbReference>
<dbReference type="Pfam" id="PF00590">
    <property type="entry name" value="TP_methylase"/>
    <property type="match status" value="1"/>
</dbReference>
<evidence type="ECO:0000259" key="10">
    <source>
        <dbReference type="Pfam" id="PF00590"/>
    </source>
</evidence>
<keyword evidence="7" id="KW-0627">Porphyrin biosynthesis</keyword>
<evidence type="ECO:0000256" key="6">
    <source>
        <dbReference type="ARBA" id="ARBA00022691"/>
    </source>
</evidence>
<dbReference type="PANTHER" id="PTHR45790:SF3">
    <property type="entry name" value="S-ADENOSYL-L-METHIONINE-DEPENDENT UROPORPHYRINOGEN III METHYLTRANSFERASE, CHLOROPLASTIC"/>
    <property type="match status" value="1"/>
</dbReference>